<evidence type="ECO:0000313" key="3">
    <source>
        <dbReference type="EMBL" id="GGB97832.1"/>
    </source>
</evidence>
<dbReference type="EMBL" id="BMKG01000007">
    <property type="protein sequence ID" value="GGB97832.1"/>
    <property type="molecule type" value="Genomic_DNA"/>
</dbReference>
<keyword evidence="2" id="KW-0732">Signal</keyword>
<dbReference type="Proteomes" id="UP000622638">
    <property type="component" value="Unassembled WGS sequence"/>
</dbReference>
<dbReference type="EMBL" id="WNKZ01000007">
    <property type="protein sequence ID" value="MTV51996.1"/>
    <property type="molecule type" value="Genomic_DNA"/>
</dbReference>
<evidence type="ECO:0008006" key="7">
    <source>
        <dbReference type="Google" id="ProtNLM"/>
    </source>
</evidence>
<keyword evidence="6" id="KW-1185">Reference proteome</keyword>
<dbReference type="AlphaFoldDB" id="A0A6I3STJ9"/>
<feature type="transmembrane region" description="Helical" evidence="1">
    <location>
        <begin position="34"/>
        <end position="55"/>
    </location>
</feature>
<evidence type="ECO:0000313" key="5">
    <source>
        <dbReference type="Proteomes" id="UP000430634"/>
    </source>
</evidence>
<comment type="caution">
    <text evidence="4">The sequence shown here is derived from an EMBL/GenBank/DDBJ whole genome shotgun (WGS) entry which is preliminary data.</text>
</comment>
<proteinExistence type="predicted"/>
<name>A0A6I3STJ9_9BURK</name>
<gene>
    <name evidence="3" type="ORF">GCM10011572_19690</name>
    <name evidence="4" type="ORF">GM672_04525</name>
</gene>
<evidence type="ECO:0000256" key="1">
    <source>
        <dbReference type="SAM" id="Phobius"/>
    </source>
</evidence>
<sequence>MKAKLLAALFAIAFAASGPAAADASAPSHASAEASGYVVAGSLVASLVGGSLIVVSVDKVGDGIELVLKNAVDASRATVRITGKAAKELSIAAGTVLQVVASSTGHMLVMSGKAIAFIPNEAGKALLRSTPAS</sequence>
<reference evidence="4 5" key="3">
    <citation type="submission" date="2019-11" db="EMBL/GenBank/DDBJ databases">
        <title>Type strains purchased from KCTC, JCM and DSMZ.</title>
        <authorList>
            <person name="Lu H."/>
        </authorList>
    </citation>
    <scope>NUCLEOTIDE SEQUENCE [LARGE SCALE GENOMIC DNA]</scope>
    <source>
        <strain evidence="4 5">KCTC 52429</strain>
    </source>
</reference>
<evidence type="ECO:0000256" key="2">
    <source>
        <dbReference type="SAM" id="SignalP"/>
    </source>
</evidence>
<evidence type="ECO:0000313" key="4">
    <source>
        <dbReference type="EMBL" id="MTV51996.1"/>
    </source>
</evidence>
<feature type="signal peptide" evidence="2">
    <location>
        <begin position="1"/>
        <end position="22"/>
    </location>
</feature>
<keyword evidence="1" id="KW-1133">Transmembrane helix</keyword>
<accession>A0A6I3STJ9</accession>
<keyword evidence="1" id="KW-0812">Transmembrane</keyword>
<reference evidence="6" key="2">
    <citation type="journal article" date="2019" name="Int. J. Syst. Evol. Microbiol.">
        <title>The Global Catalogue of Microorganisms (GCM) 10K type strain sequencing project: providing services to taxonomists for standard genome sequencing and annotation.</title>
        <authorList>
            <consortium name="The Broad Institute Genomics Platform"/>
            <consortium name="The Broad Institute Genome Sequencing Center for Infectious Disease"/>
            <person name="Wu L."/>
            <person name="Ma J."/>
        </authorList>
    </citation>
    <scope>NUCLEOTIDE SEQUENCE [LARGE SCALE GENOMIC DNA]</scope>
    <source>
        <strain evidence="6">CGMCC 1.15931</strain>
    </source>
</reference>
<keyword evidence="1" id="KW-0472">Membrane</keyword>
<dbReference type="RefSeq" id="WP_155469339.1">
    <property type="nucleotide sequence ID" value="NZ_BMKG01000007.1"/>
</dbReference>
<organism evidence="4 5">
    <name type="scientific">Pseudoduganella buxea</name>
    <dbReference type="NCBI Taxonomy" id="1949069"/>
    <lineage>
        <taxon>Bacteria</taxon>
        <taxon>Pseudomonadati</taxon>
        <taxon>Pseudomonadota</taxon>
        <taxon>Betaproteobacteria</taxon>
        <taxon>Burkholderiales</taxon>
        <taxon>Oxalobacteraceae</taxon>
        <taxon>Telluria group</taxon>
        <taxon>Pseudoduganella</taxon>
    </lineage>
</organism>
<protein>
    <recommendedName>
        <fullName evidence="7">DUF5666 domain-containing protein</fullName>
    </recommendedName>
</protein>
<reference evidence="3" key="4">
    <citation type="submission" date="2024-05" db="EMBL/GenBank/DDBJ databases">
        <authorList>
            <person name="Sun Q."/>
            <person name="Zhou Y."/>
        </authorList>
    </citation>
    <scope>NUCLEOTIDE SEQUENCE</scope>
    <source>
        <strain evidence="3">CGMCC 1.15931</strain>
    </source>
</reference>
<evidence type="ECO:0000313" key="6">
    <source>
        <dbReference type="Proteomes" id="UP000622638"/>
    </source>
</evidence>
<dbReference type="OrthoDB" id="5986644at2"/>
<reference evidence="3" key="1">
    <citation type="journal article" date="2014" name="Int. J. Syst. Evol. Microbiol.">
        <title>Complete genome of a new Firmicutes species belonging to the dominant human colonic microbiota ('Ruminococcus bicirculans') reveals two chromosomes and a selective capacity to utilize plant glucans.</title>
        <authorList>
            <consortium name="NISC Comparative Sequencing Program"/>
            <person name="Wegmann U."/>
            <person name="Louis P."/>
            <person name="Goesmann A."/>
            <person name="Henrissat B."/>
            <person name="Duncan S.H."/>
            <person name="Flint H.J."/>
        </authorList>
    </citation>
    <scope>NUCLEOTIDE SEQUENCE</scope>
    <source>
        <strain evidence="3">CGMCC 1.15931</strain>
    </source>
</reference>
<feature type="chain" id="PRO_5026154878" description="DUF5666 domain-containing protein" evidence="2">
    <location>
        <begin position="23"/>
        <end position="133"/>
    </location>
</feature>
<dbReference type="Proteomes" id="UP000430634">
    <property type="component" value="Unassembled WGS sequence"/>
</dbReference>